<protein>
    <submittedName>
        <fullName evidence="1">Uncharacterized protein</fullName>
    </submittedName>
</protein>
<keyword evidence="1" id="KW-0614">Plasmid</keyword>
<sequence>MTNSFVTQLLEQLGGYPRLKAFIGAYDFVYSEQTLTFKFKGSSCFNCCTISLNSLDLYDLSFQKIIRRQGIPELVQEATVEVKNVYCDQLVPIFTEYTGLYLFFTTEQEAAHLARFS</sequence>
<keyword evidence="2" id="KW-1185">Reference proteome</keyword>
<dbReference type="RefSeq" id="WP_013335107.1">
    <property type="nucleotide sequence ID" value="NC_014534.1"/>
</dbReference>
<organism evidence="1 2">
    <name type="scientific">Gloeothece verrucosa (strain PCC 7822)</name>
    <name type="common">Cyanothece sp. (strain PCC 7822)</name>
    <dbReference type="NCBI Taxonomy" id="497965"/>
    <lineage>
        <taxon>Bacteria</taxon>
        <taxon>Bacillati</taxon>
        <taxon>Cyanobacteriota</taxon>
        <taxon>Cyanophyceae</taxon>
        <taxon>Oscillatoriophycideae</taxon>
        <taxon>Chroococcales</taxon>
        <taxon>Aphanothecaceae</taxon>
        <taxon>Gloeothece</taxon>
        <taxon>Gloeothece verrucosa</taxon>
    </lineage>
</organism>
<accession>E0UN35</accession>
<evidence type="ECO:0000313" key="1">
    <source>
        <dbReference type="EMBL" id="ADN18365.1"/>
    </source>
</evidence>
<gene>
    <name evidence="1" type="ordered locus">Cyan7822_6613</name>
</gene>
<dbReference type="EMBL" id="CP002200">
    <property type="protein sequence ID" value="ADN18365.1"/>
    <property type="molecule type" value="Genomic_DNA"/>
</dbReference>
<dbReference type="OrthoDB" id="9814185at2"/>
<dbReference type="HOGENOM" id="CLU_2080894_0_0_3"/>
<evidence type="ECO:0000313" key="2">
    <source>
        <dbReference type="Proteomes" id="UP000008206"/>
    </source>
</evidence>
<proteinExistence type="predicted"/>
<dbReference type="Proteomes" id="UP000008206">
    <property type="component" value="Plasmid Cy782202"/>
</dbReference>
<dbReference type="AlphaFoldDB" id="E0UN35"/>
<name>E0UN35_GLOV7</name>
<dbReference type="KEGG" id="cyj:Cyan7822_6613"/>
<geneLocation type="plasmid" evidence="1 2">
    <name>Cy782202</name>
</geneLocation>
<reference evidence="2" key="1">
    <citation type="journal article" date="2011" name="MBio">
        <title>Novel metabolic attributes of the genus Cyanothece, comprising a group of unicellular nitrogen-fixing Cyanobacteria.</title>
        <authorList>
            <person name="Bandyopadhyay A."/>
            <person name="Elvitigala T."/>
            <person name="Welsh E."/>
            <person name="Stockel J."/>
            <person name="Liberton M."/>
            <person name="Min H."/>
            <person name="Sherman L.A."/>
            <person name="Pakrasi H.B."/>
        </authorList>
    </citation>
    <scope>NUCLEOTIDE SEQUENCE [LARGE SCALE GENOMIC DNA]</scope>
    <source>
        <strain evidence="2">PCC 7822</strain>
        <plasmid evidence="2">Cy782202</plasmid>
    </source>
</reference>